<sequence length="402" mass="44985">MDTMANSILGQEITFLKLDTRVIKNFDKVLTNNIEVVETSLWSVVRKNALKKGAAKALQACASSVLHKRSDYEFLTTGNVLRKKIRLPRLFGNKVISAAYSWIKRMQAALLLDYLKEHLSQYDWDQLIVVVFNGSNYPESVLAEASKGFKRVFVEDGFFPGTLQIDPVGINAANSVPRCGAFYKSGRDFSEGGLPTAVTNRSSKRKFTPVDLAPGFVFVPFQVPSDMQVTLHSPWVKDMYHFYDIVVNAAEQNPEETFVIKEHPRFKRSVIGSRPPHPRVKFANGNITSELISNARTVVTINSTVGIEALLLGKQVITLGDSCYNIQDLVLRGNDMGRLNAALALRGWLPDDELRRQFLGFLWNYYLVKGSFTEPPTALASRILDCFELDSEVRGAIANLNN</sequence>
<dbReference type="RefSeq" id="WP_097588129.1">
    <property type="nucleotide sequence ID" value="NZ_NWTC01000060.1"/>
</dbReference>
<proteinExistence type="predicted"/>
<dbReference type="EMBL" id="NWTC01000060">
    <property type="protein sequence ID" value="PDT43813.1"/>
    <property type="molecule type" value="Genomic_DNA"/>
</dbReference>
<evidence type="ECO:0000313" key="2">
    <source>
        <dbReference type="Proteomes" id="UP000220353"/>
    </source>
</evidence>
<name>A0A2A6LMB5_RHIFR</name>
<dbReference type="Proteomes" id="UP000220353">
    <property type="component" value="Unassembled WGS sequence"/>
</dbReference>
<dbReference type="CDD" id="cd16438">
    <property type="entry name" value="beta_Kdo_transferase_KpsS_like"/>
    <property type="match status" value="1"/>
</dbReference>
<gene>
    <name evidence="1" type="ORF">CO661_32980</name>
</gene>
<dbReference type="InterPro" id="IPR007833">
    <property type="entry name" value="Capsule_polysaccharide_synth"/>
</dbReference>
<reference evidence="1 2" key="1">
    <citation type="submission" date="2017-09" db="EMBL/GenBank/DDBJ databases">
        <title>Comparative genomics of rhizobia isolated from Phaseolus vulgaris in China.</title>
        <authorList>
            <person name="Tong W."/>
        </authorList>
    </citation>
    <scope>NUCLEOTIDE SEQUENCE [LARGE SCALE GENOMIC DNA]</scope>
    <source>
        <strain evidence="1 2">PCH1</strain>
    </source>
</reference>
<dbReference type="AlphaFoldDB" id="A0A2A6LMB5"/>
<organism evidence="1 2">
    <name type="scientific">Rhizobium fredii</name>
    <name type="common">Sinorhizobium fredii</name>
    <dbReference type="NCBI Taxonomy" id="380"/>
    <lineage>
        <taxon>Bacteria</taxon>
        <taxon>Pseudomonadati</taxon>
        <taxon>Pseudomonadota</taxon>
        <taxon>Alphaproteobacteria</taxon>
        <taxon>Hyphomicrobiales</taxon>
        <taxon>Rhizobiaceae</taxon>
        <taxon>Sinorhizobium/Ensifer group</taxon>
        <taxon>Sinorhizobium</taxon>
    </lineage>
</organism>
<dbReference type="GO" id="GO:0015774">
    <property type="term" value="P:polysaccharide transport"/>
    <property type="evidence" value="ECO:0007669"/>
    <property type="project" value="InterPro"/>
</dbReference>
<dbReference type="Pfam" id="PF05159">
    <property type="entry name" value="Capsule_synth"/>
    <property type="match status" value="1"/>
</dbReference>
<protein>
    <submittedName>
        <fullName evidence="1">Nitrogen fixation protein FixF</fullName>
    </submittedName>
</protein>
<dbReference type="GO" id="GO:0000271">
    <property type="term" value="P:polysaccharide biosynthetic process"/>
    <property type="evidence" value="ECO:0007669"/>
    <property type="project" value="InterPro"/>
</dbReference>
<evidence type="ECO:0000313" key="1">
    <source>
        <dbReference type="EMBL" id="PDT43813.1"/>
    </source>
</evidence>
<accession>A0A2A6LMB5</accession>
<comment type="caution">
    <text evidence="1">The sequence shown here is derived from an EMBL/GenBank/DDBJ whole genome shotgun (WGS) entry which is preliminary data.</text>
</comment>